<keyword evidence="4" id="KW-0067">ATP-binding</keyword>
<dbReference type="Proteomes" id="UP000306912">
    <property type="component" value="Unassembled WGS sequence"/>
</dbReference>
<evidence type="ECO:0000313" key="10">
    <source>
        <dbReference type="EMBL" id="TLG76773.1"/>
    </source>
</evidence>
<feature type="short sequence motif" description="Q motif" evidence="5">
    <location>
        <begin position="3"/>
        <end position="31"/>
    </location>
</feature>
<dbReference type="InterPro" id="IPR011545">
    <property type="entry name" value="DEAD/DEAH_box_helicase_dom"/>
</dbReference>
<evidence type="ECO:0000256" key="3">
    <source>
        <dbReference type="ARBA" id="ARBA00022806"/>
    </source>
</evidence>
<dbReference type="InterPro" id="IPR014001">
    <property type="entry name" value="Helicase_ATP-bd"/>
</dbReference>
<evidence type="ECO:0000256" key="2">
    <source>
        <dbReference type="ARBA" id="ARBA00022801"/>
    </source>
</evidence>
<evidence type="ECO:0000313" key="11">
    <source>
        <dbReference type="Proteomes" id="UP000306912"/>
    </source>
</evidence>
<feature type="region of interest" description="Disordered" evidence="6">
    <location>
        <begin position="392"/>
        <end position="441"/>
    </location>
</feature>
<proteinExistence type="predicted"/>
<reference evidence="10 11" key="1">
    <citation type="submission" date="2019-05" db="EMBL/GenBank/DDBJ databases">
        <title>Culicoidintestinum kansasii gen. nov., sp. nov. from the gastrointestinal tract of the biting midge, Culicoides sonorensis.</title>
        <authorList>
            <person name="Neupane S."/>
            <person name="Ghosh A."/>
            <person name="Gunther S."/>
            <person name="Martin K."/>
            <person name="Zurek L."/>
        </authorList>
    </citation>
    <scope>NUCLEOTIDE SEQUENCE [LARGE SCALE GENOMIC DNA]</scope>
    <source>
        <strain evidence="10 11">CS-1</strain>
    </source>
</reference>
<dbReference type="SMART" id="SM00487">
    <property type="entry name" value="DEXDc"/>
    <property type="match status" value="1"/>
</dbReference>
<evidence type="ECO:0000259" key="8">
    <source>
        <dbReference type="PROSITE" id="PS51194"/>
    </source>
</evidence>
<dbReference type="PANTHER" id="PTHR47963:SF1">
    <property type="entry name" value="DEAD-BOX ATP-DEPENDENT RNA HELICASE CSHB"/>
    <property type="match status" value="1"/>
</dbReference>
<feature type="compositionally biased region" description="Basic residues" evidence="6">
    <location>
        <begin position="400"/>
        <end position="415"/>
    </location>
</feature>
<dbReference type="Gene3D" id="3.40.50.300">
    <property type="entry name" value="P-loop containing nucleotide triphosphate hydrolases"/>
    <property type="match status" value="2"/>
</dbReference>
<feature type="domain" description="DEAD-box RNA helicase Q" evidence="9">
    <location>
        <begin position="3"/>
        <end position="31"/>
    </location>
</feature>
<organism evidence="10 11">
    <name type="scientific">Culicoidibacter larvae</name>
    <dbReference type="NCBI Taxonomy" id="2579976"/>
    <lineage>
        <taxon>Bacteria</taxon>
        <taxon>Bacillati</taxon>
        <taxon>Bacillota</taxon>
        <taxon>Culicoidibacteria</taxon>
        <taxon>Culicoidibacterales</taxon>
        <taxon>Culicoidibacteraceae</taxon>
        <taxon>Culicoidibacter</taxon>
    </lineage>
</organism>
<dbReference type="AlphaFoldDB" id="A0A5R8QH35"/>
<keyword evidence="3 10" id="KW-0347">Helicase</keyword>
<dbReference type="InterPro" id="IPR044742">
    <property type="entry name" value="DEAD/DEAH_RhlB"/>
</dbReference>
<dbReference type="InterPro" id="IPR014014">
    <property type="entry name" value="RNA_helicase_DEAD_Q_motif"/>
</dbReference>
<dbReference type="GO" id="GO:0005840">
    <property type="term" value="C:ribosome"/>
    <property type="evidence" value="ECO:0007669"/>
    <property type="project" value="TreeGrafter"/>
</dbReference>
<keyword evidence="11" id="KW-1185">Reference proteome</keyword>
<dbReference type="InParanoid" id="A0A5R8QH35"/>
<dbReference type="CDD" id="cd00268">
    <property type="entry name" value="DEADc"/>
    <property type="match status" value="1"/>
</dbReference>
<dbReference type="InterPro" id="IPR027417">
    <property type="entry name" value="P-loop_NTPase"/>
</dbReference>
<evidence type="ECO:0000256" key="5">
    <source>
        <dbReference type="PROSITE-ProRule" id="PRU00552"/>
    </source>
</evidence>
<sequence>MQSKYSDYQLRLELMEALADLRFVEPTPIQHQVLPLLLKGRNLIAQAPTGTGKTHAFLLPLFEQLNIHKQNIQAVVLAPTRELAEQIFKRAVELADYFPDAIDIQLLIGGTDRTRGIERLKNSQPQIVIGTPGRVFDLIKEGALDATHVTMVVLDEADMIFDTGFISEVDGIIGRVPETAQLAIFSATIPQVIEQFAQKYMAGAAQVAIDAKQKTPVAIEHLAIPVRRKSREDLIVDITEMCHPYLALIFANTRKHADALAGELRDRGIRIGVLHGDLSARERRQMIRRIRDLEFQYVVATDIAARGIDIEGISHIINYELPDDLAFYIHRVGRTARGSNEGMAISLITPEQEVAVNQLRERGIDINYVEIKNAEFVPVASRNKRMRVNRIDDETLKASHQAHARKAKKVKPGYKKKLEREVKAAVGKAKRQQQKRNNKKR</sequence>
<dbReference type="GO" id="GO:0033592">
    <property type="term" value="F:RNA strand annealing activity"/>
    <property type="evidence" value="ECO:0007669"/>
    <property type="project" value="TreeGrafter"/>
</dbReference>
<dbReference type="PROSITE" id="PS51195">
    <property type="entry name" value="Q_MOTIF"/>
    <property type="match status" value="1"/>
</dbReference>
<dbReference type="SUPFAM" id="SSF52540">
    <property type="entry name" value="P-loop containing nucleoside triphosphate hydrolases"/>
    <property type="match status" value="1"/>
</dbReference>
<dbReference type="PROSITE" id="PS51194">
    <property type="entry name" value="HELICASE_CTER"/>
    <property type="match status" value="1"/>
</dbReference>
<dbReference type="GO" id="GO:0009409">
    <property type="term" value="P:response to cold"/>
    <property type="evidence" value="ECO:0007669"/>
    <property type="project" value="TreeGrafter"/>
</dbReference>
<dbReference type="GO" id="GO:0005829">
    <property type="term" value="C:cytosol"/>
    <property type="evidence" value="ECO:0007669"/>
    <property type="project" value="TreeGrafter"/>
</dbReference>
<dbReference type="Pfam" id="PF00270">
    <property type="entry name" value="DEAD"/>
    <property type="match status" value="1"/>
</dbReference>
<evidence type="ECO:0000256" key="1">
    <source>
        <dbReference type="ARBA" id="ARBA00022741"/>
    </source>
</evidence>
<evidence type="ECO:0000259" key="7">
    <source>
        <dbReference type="PROSITE" id="PS51192"/>
    </source>
</evidence>
<dbReference type="OrthoDB" id="9805696at2"/>
<dbReference type="InterPro" id="IPR050547">
    <property type="entry name" value="DEAD_box_RNA_helicases"/>
</dbReference>
<comment type="caution">
    <text evidence="10">The sequence shown here is derived from an EMBL/GenBank/DDBJ whole genome shotgun (WGS) entry which is preliminary data.</text>
</comment>
<dbReference type="EMBL" id="VBWP01000002">
    <property type="protein sequence ID" value="TLG76773.1"/>
    <property type="molecule type" value="Genomic_DNA"/>
</dbReference>
<name>A0A5R8QH35_9FIRM</name>
<dbReference type="GO" id="GO:0003724">
    <property type="term" value="F:RNA helicase activity"/>
    <property type="evidence" value="ECO:0007669"/>
    <property type="project" value="InterPro"/>
</dbReference>
<dbReference type="PROSITE" id="PS51192">
    <property type="entry name" value="HELICASE_ATP_BIND_1"/>
    <property type="match status" value="1"/>
</dbReference>
<dbReference type="FunCoup" id="A0A5R8QH35">
    <property type="interactions" value="13"/>
</dbReference>
<evidence type="ECO:0000259" key="9">
    <source>
        <dbReference type="PROSITE" id="PS51195"/>
    </source>
</evidence>
<dbReference type="InterPro" id="IPR001650">
    <property type="entry name" value="Helicase_C-like"/>
</dbReference>
<protein>
    <submittedName>
        <fullName evidence="10">DEAD/DEAH box helicase</fullName>
    </submittedName>
</protein>
<dbReference type="SMART" id="SM00490">
    <property type="entry name" value="HELICc"/>
    <property type="match status" value="1"/>
</dbReference>
<gene>
    <name evidence="10" type="ORF">FEZ08_03920</name>
</gene>
<dbReference type="CDD" id="cd18787">
    <property type="entry name" value="SF2_C_DEAD"/>
    <property type="match status" value="1"/>
</dbReference>
<dbReference type="GO" id="GO:0005524">
    <property type="term" value="F:ATP binding"/>
    <property type="evidence" value="ECO:0007669"/>
    <property type="project" value="UniProtKB-KW"/>
</dbReference>
<keyword evidence="1" id="KW-0547">Nucleotide-binding</keyword>
<evidence type="ECO:0000256" key="6">
    <source>
        <dbReference type="SAM" id="MobiDB-lite"/>
    </source>
</evidence>
<feature type="compositionally biased region" description="Basic residues" evidence="6">
    <location>
        <begin position="428"/>
        <end position="441"/>
    </location>
</feature>
<accession>A0A5R8QH35</accession>
<feature type="domain" description="Helicase ATP-binding" evidence="7">
    <location>
        <begin position="34"/>
        <end position="207"/>
    </location>
</feature>
<keyword evidence="2" id="KW-0378">Hydrolase</keyword>
<dbReference type="RefSeq" id="WP_138190410.1">
    <property type="nucleotide sequence ID" value="NZ_VBWP01000002.1"/>
</dbReference>
<dbReference type="PANTHER" id="PTHR47963">
    <property type="entry name" value="DEAD-BOX ATP-DEPENDENT RNA HELICASE 47, MITOCHONDRIAL"/>
    <property type="match status" value="1"/>
</dbReference>
<dbReference type="GO" id="GO:0016787">
    <property type="term" value="F:hydrolase activity"/>
    <property type="evidence" value="ECO:0007669"/>
    <property type="project" value="UniProtKB-KW"/>
</dbReference>
<feature type="domain" description="Helicase C-terminal" evidence="8">
    <location>
        <begin position="230"/>
        <end position="387"/>
    </location>
</feature>
<evidence type="ECO:0000256" key="4">
    <source>
        <dbReference type="ARBA" id="ARBA00022840"/>
    </source>
</evidence>
<dbReference type="Pfam" id="PF00271">
    <property type="entry name" value="Helicase_C"/>
    <property type="match status" value="1"/>
</dbReference>